<dbReference type="AlphaFoldDB" id="A0A167LC03"/>
<keyword evidence="1" id="KW-0732">Signal</keyword>
<evidence type="ECO:0000256" key="1">
    <source>
        <dbReference type="SAM" id="SignalP"/>
    </source>
</evidence>
<protein>
    <submittedName>
        <fullName evidence="2">Uncharacterized protein</fullName>
    </submittedName>
</protein>
<organism evidence="2 3">
    <name type="scientific">Cordyceps fumosorosea (strain ARSEF 2679)</name>
    <name type="common">Isaria fumosorosea</name>
    <dbReference type="NCBI Taxonomy" id="1081104"/>
    <lineage>
        <taxon>Eukaryota</taxon>
        <taxon>Fungi</taxon>
        <taxon>Dikarya</taxon>
        <taxon>Ascomycota</taxon>
        <taxon>Pezizomycotina</taxon>
        <taxon>Sordariomycetes</taxon>
        <taxon>Hypocreomycetidae</taxon>
        <taxon>Hypocreales</taxon>
        <taxon>Cordycipitaceae</taxon>
        <taxon>Cordyceps</taxon>
    </lineage>
</organism>
<dbReference type="GeneID" id="30025476"/>
<comment type="caution">
    <text evidence="2">The sequence shown here is derived from an EMBL/GenBank/DDBJ whole genome shotgun (WGS) entry which is preliminary data.</text>
</comment>
<evidence type="ECO:0000313" key="3">
    <source>
        <dbReference type="Proteomes" id="UP000076744"/>
    </source>
</evidence>
<dbReference type="EMBL" id="AZHB01000043">
    <property type="protein sequence ID" value="OAA52906.1"/>
    <property type="molecule type" value="Genomic_DNA"/>
</dbReference>
<reference evidence="2 3" key="1">
    <citation type="journal article" date="2016" name="Genome Biol. Evol.">
        <title>Divergent and convergent evolution of fungal pathogenicity.</title>
        <authorList>
            <person name="Shang Y."/>
            <person name="Xiao G."/>
            <person name="Zheng P."/>
            <person name="Cen K."/>
            <person name="Zhan S."/>
            <person name="Wang C."/>
        </authorList>
    </citation>
    <scope>NUCLEOTIDE SEQUENCE [LARGE SCALE GENOMIC DNA]</scope>
    <source>
        <strain evidence="2 3">ARSEF 2679</strain>
    </source>
</reference>
<name>A0A167LC03_CORFA</name>
<gene>
    <name evidence="2" type="ORF">ISF_09184</name>
</gene>
<keyword evidence="3" id="KW-1185">Reference proteome</keyword>
<proteinExistence type="predicted"/>
<evidence type="ECO:0000313" key="2">
    <source>
        <dbReference type="EMBL" id="OAA52906.1"/>
    </source>
</evidence>
<dbReference type="Proteomes" id="UP000076744">
    <property type="component" value="Unassembled WGS sequence"/>
</dbReference>
<accession>A0A167LC03</accession>
<feature type="chain" id="PRO_5007889793" evidence="1">
    <location>
        <begin position="22"/>
        <end position="133"/>
    </location>
</feature>
<sequence>MKFPVVVVAALSSIAATVVEAECKPFTNHCAPNGQEWYLCNTKGEWEVDGCCPDGTVCENPYARVIICTVRATRVAACPAPQCVSGTYRCVPSGDGWQVCNERGYWLFERRCKDGRRCKINPSSGEPSCEFVE</sequence>
<dbReference type="RefSeq" id="XP_018699995.1">
    <property type="nucleotide sequence ID" value="XM_018852787.1"/>
</dbReference>
<feature type="signal peptide" evidence="1">
    <location>
        <begin position="1"/>
        <end position="21"/>
    </location>
</feature>
<dbReference type="OrthoDB" id="4611802at2759"/>